<evidence type="ECO:0000256" key="1">
    <source>
        <dbReference type="ARBA" id="ARBA00010609"/>
    </source>
</evidence>
<evidence type="ECO:0000259" key="11">
    <source>
        <dbReference type="Pfam" id="PF07732"/>
    </source>
</evidence>
<dbReference type="PANTHER" id="PTHR11709:SF511">
    <property type="entry name" value="LACCASE"/>
    <property type="match status" value="1"/>
</dbReference>
<dbReference type="SUPFAM" id="SSF49503">
    <property type="entry name" value="Cupredoxins"/>
    <property type="match status" value="3"/>
</dbReference>
<evidence type="ECO:0000256" key="7">
    <source>
        <dbReference type="SAM" id="MobiDB-lite"/>
    </source>
</evidence>
<keyword evidence="4" id="KW-0186">Copper</keyword>
<dbReference type="PANTHER" id="PTHR11709">
    <property type="entry name" value="MULTI-COPPER OXIDASE"/>
    <property type="match status" value="1"/>
</dbReference>
<keyword evidence="6" id="KW-0325">Glycoprotein</keyword>
<feature type="domain" description="Plastocyanin-like" evidence="11">
    <location>
        <begin position="59"/>
        <end position="161"/>
    </location>
</feature>
<proteinExistence type="inferred from homology"/>
<dbReference type="InterPro" id="IPR033138">
    <property type="entry name" value="Cu_oxidase_CS"/>
</dbReference>
<gene>
    <name evidence="12" type="ORF">K435DRAFT_875414</name>
</gene>
<dbReference type="Pfam" id="PF07732">
    <property type="entry name" value="Cu-oxidase_3"/>
    <property type="match status" value="1"/>
</dbReference>
<keyword evidence="13" id="KW-1185">Reference proteome</keyword>
<reference evidence="12 13" key="1">
    <citation type="journal article" date="2019" name="Nat. Ecol. Evol.">
        <title>Megaphylogeny resolves global patterns of mushroom evolution.</title>
        <authorList>
            <person name="Varga T."/>
            <person name="Krizsan K."/>
            <person name="Foldi C."/>
            <person name="Dima B."/>
            <person name="Sanchez-Garcia M."/>
            <person name="Sanchez-Ramirez S."/>
            <person name="Szollosi G.J."/>
            <person name="Szarkandi J.G."/>
            <person name="Papp V."/>
            <person name="Albert L."/>
            <person name="Andreopoulos W."/>
            <person name="Angelini C."/>
            <person name="Antonin V."/>
            <person name="Barry K.W."/>
            <person name="Bougher N.L."/>
            <person name="Buchanan P."/>
            <person name="Buyck B."/>
            <person name="Bense V."/>
            <person name="Catcheside P."/>
            <person name="Chovatia M."/>
            <person name="Cooper J."/>
            <person name="Damon W."/>
            <person name="Desjardin D."/>
            <person name="Finy P."/>
            <person name="Geml J."/>
            <person name="Haridas S."/>
            <person name="Hughes K."/>
            <person name="Justo A."/>
            <person name="Karasinski D."/>
            <person name="Kautmanova I."/>
            <person name="Kiss B."/>
            <person name="Kocsube S."/>
            <person name="Kotiranta H."/>
            <person name="LaButti K.M."/>
            <person name="Lechner B.E."/>
            <person name="Liimatainen K."/>
            <person name="Lipzen A."/>
            <person name="Lukacs Z."/>
            <person name="Mihaltcheva S."/>
            <person name="Morgado L.N."/>
            <person name="Niskanen T."/>
            <person name="Noordeloos M.E."/>
            <person name="Ohm R.A."/>
            <person name="Ortiz-Santana B."/>
            <person name="Ovrebo C."/>
            <person name="Racz N."/>
            <person name="Riley R."/>
            <person name="Savchenko A."/>
            <person name="Shiryaev A."/>
            <person name="Soop K."/>
            <person name="Spirin V."/>
            <person name="Szebenyi C."/>
            <person name="Tomsovsky M."/>
            <person name="Tulloss R.E."/>
            <person name="Uehling J."/>
            <person name="Grigoriev I.V."/>
            <person name="Vagvolgyi C."/>
            <person name="Papp T."/>
            <person name="Martin F.M."/>
            <person name="Miettinen O."/>
            <person name="Hibbett D.S."/>
            <person name="Nagy L.G."/>
        </authorList>
    </citation>
    <scope>NUCLEOTIDE SEQUENCE [LARGE SCALE GENOMIC DNA]</scope>
    <source>
        <strain evidence="12 13">CBS 962.96</strain>
    </source>
</reference>
<evidence type="ECO:0000256" key="3">
    <source>
        <dbReference type="ARBA" id="ARBA00023002"/>
    </source>
</evidence>
<dbReference type="CDD" id="cd13903">
    <property type="entry name" value="CuRO_3_Tv-LCC_like"/>
    <property type="match status" value="1"/>
</dbReference>
<name>A0A4V4HBH6_DENBC</name>
<dbReference type="GO" id="GO:0016491">
    <property type="term" value="F:oxidoreductase activity"/>
    <property type="evidence" value="ECO:0007669"/>
    <property type="project" value="UniProtKB-KW"/>
</dbReference>
<evidence type="ECO:0000256" key="2">
    <source>
        <dbReference type="ARBA" id="ARBA00022723"/>
    </source>
</evidence>
<evidence type="ECO:0000313" key="12">
    <source>
        <dbReference type="EMBL" id="THU79495.1"/>
    </source>
</evidence>
<dbReference type="InterPro" id="IPR002355">
    <property type="entry name" value="Cu_oxidase_Cu_BS"/>
</dbReference>
<feature type="signal peptide" evidence="8">
    <location>
        <begin position="1"/>
        <end position="24"/>
    </location>
</feature>
<dbReference type="AlphaFoldDB" id="A0A4V4HBH6"/>
<protein>
    <submittedName>
        <fullName evidence="12">Laccase 1 BVT</fullName>
    </submittedName>
</protein>
<evidence type="ECO:0000256" key="8">
    <source>
        <dbReference type="SAM" id="SignalP"/>
    </source>
</evidence>
<evidence type="ECO:0000256" key="4">
    <source>
        <dbReference type="ARBA" id="ARBA00023008"/>
    </source>
</evidence>
<dbReference type="Proteomes" id="UP000297245">
    <property type="component" value="Unassembled WGS sequence"/>
</dbReference>
<keyword evidence="8" id="KW-0732">Signal</keyword>
<feature type="region of interest" description="Disordered" evidence="7">
    <location>
        <begin position="526"/>
        <end position="545"/>
    </location>
</feature>
<dbReference type="InterPro" id="IPR011706">
    <property type="entry name" value="Cu-oxidase_C"/>
</dbReference>
<dbReference type="InterPro" id="IPR001117">
    <property type="entry name" value="Cu-oxidase_2nd"/>
</dbReference>
<keyword evidence="3" id="KW-0560">Oxidoreductase</keyword>
<feature type="domain" description="Plastocyanin-like" evidence="9">
    <location>
        <begin position="173"/>
        <end position="319"/>
    </location>
</feature>
<feature type="domain" description="Plastocyanin-like" evidence="10">
    <location>
        <begin position="382"/>
        <end position="503"/>
    </location>
</feature>
<dbReference type="GO" id="GO:0005507">
    <property type="term" value="F:copper ion binding"/>
    <property type="evidence" value="ECO:0007669"/>
    <property type="project" value="InterPro"/>
</dbReference>
<sequence length="545" mass="59388">MKSSSLSLIHLALLCLTPYLGVLAVDVINKSGDLHIVNKRIAPDGHERDTVLAATSSDGGTMPGPIIRGQKGDKFSLNVINELVDPDFIRSTSIHWHGLFQKHTAWADGPSFVTQCPIAPNNSFLYEFEVPDQAGTYWYHSHVGTQYCDGLRGAFIIDDPNDPQKHLYDVDDENTVISLTEWYHISALTLSQLGQPPQSNSTLINGVGRFTGGPAVPLAVINVEKGKRYRMRLISMACNPNYIFTIDGHNMTVIEVDGVNVQPVTVNSIQIFAAQRYSFVLNADQAVDNYRIRALPSLDSLTNGFDGGVDSAILRYKGAPDEEPTTNQQTDIFQLTEAMLIPLENPGAPGSPVPGAPDVYTLNMTLGLILPATFMINDQQFISPTVPVLLQILSGTQNAQDLLPAGSVYGLPLNKTIEINIIGNNTAGGPHPFHLHGHTFDVVKSTDSDEYNFETPVRRDVTAVGNDGLTTIRFVTDNPGPWFLHCHIDFHLDFGLAVVLAEDAPGIPAAVPVPDEWDKLCPTYDALPPSFRPEQLPPPQPTSSS</sequence>
<accession>A0A4V4HBH6</accession>
<organism evidence="12 13">
    <name type="scientific">Dendrothele bispora (strain CBS 962.96)</name>
    <dbReference type="NCBI Taxonomy" id="1314807"/>
    <lineage>
        <taxon>Eukaryota</taxon>
        <taxon>Fungi</taxon>
        <taxon>Dikarya</taxon>
        <taxon>Basidiomycota</taxon>
        <taxon>Agaricomycotina</taxon>
        <taxon>Agaricomycetes</taxon>
        <taxon>Agaricomycetidae</taxon>
        <taxon>Agaricales</taxon>
        <taxon>Agaricales incertae sedis</taxon>
        <taxon>Dendrothele</taxon>
    </lineage>
</organism>
<dbReference type="PROSITE" id="PS00080">
    <property type="entry name" value="MULTICOPPER_OXIDASE2"/>
    <property type="match status" value="1"/>
</dbReference>
<dbReference type="FunFam" id="2.60.40.420:FF:000045">
    <property type="entry name" value="Laccase 2"/>
    <property type="match status" value="1"/>
</dbReference>
<keyword evidence="2" id="KW-0479">Metal-binding</keyword>
<feature type="compositionally biased region" description="Pro residues" evidence="7">
    <location>
        <begin position="535"/>
        <end position="545"/>
    </location>
</feature>
<evidence type="ECO:0000259" key="9">
    <source>
        <dbReference type="Pfam" id="PF00394"/>
    </source>
</evidence>
<dbReference type="InterPro" id="IPR045087">
    <property type="entry name" value="Cu-oxidase_fam"/>
</dbReference>
<feature type="chain" id="PRO_5020362901" evidence="8">
    <location>
        <begin position="25"/>
        <end position="545"/>
    </location>
</feature>
<dbReference type="InterPro" id="IPR008972">
    <property type="entry name" value="Cupredoxin"/>
</dbReference>
<comment type="similarity">
    <text evidence="1">Belongs to the multicopper oxidase family.</text>
</comment>
<evidence type="ECO:0000313" key="13">
    <source>
        <dbReference type="Proteomes" id="UP000297245"/>
    </source>
</evidence>
<dbReference type="Pfam" id="PF00394">
    <property type="entry name" value="Cu-oxidase"/>
    <property type="match status" value="1"/>
</dbReference>
<dbReference type="EMBL" id="ML180019">
    <property type="protein sequence ID" value="THU79495.1"/>
    <property type="molecule type" value="Genomic_DNA"/>
</dbReference>
<keyword evidence="5" id="KW-1015">Disulfide bond</keyword>
<dbReference type="OrthoDB" id="2121828at2759"/>
<dbReference type="PROSITE" id="PS00079">
    <property type="entry name" value="MULTICOPPER_OXIDASE1"/>
    <property type="match status" value="1"/>
</dbReference>
<evidence type="ECO:0000259" key="10">
    <source>
        <dbReference type="Pfam" id="PF07731"/>
    </source>
</evidence>
<evidence type="ECO:0000256" key="6">
    <source>
        <dbReference type="ARBA" id="ARBA00023180"/>
    </source>
</evidence>
<dbReference type="InterPro" id="IPR011707">
    <property type="entry name" value="Cu-oxidase-like_N"/>
</dbReference>
<dbReference type="Pfam" id="PF07731">
    <property type="entry name" value="Cu-oxidase_2"/>
    <property type="match status" value="1"/>
</dbReference>
<dbReference type="Gene3D" id="2.60.40.420">
    <property type="entry name" value="Cupredoxins - blue copper proteins"/>
    <property type="match status" value="3"/>
</dbReference>
<evidence type="ECO:0000256" key="5">
    <source>
        <dbReference type="ARBA" id="ARBA00023157"/>
    </source>
</evidence>